<evidence type="ECO:0000313" key="1">
    <source>
        <dbReference type="EMBL" id="KAL2345651.1"/>
    </source>
</evidence>
<organism evidence="1 2">
    <name type="scientific">Flemingia macrophylla</name>
    <dbReference type="NCBI Taxonomy" id="520843"/>
    <lineage>
        <taxon>Eukaryota</taxon>
        <taxon>Viridiplantae</taxon>
        <taxon>Streptophyta</taxon>
        <taxon>Embryophyta</taxon>
        <taxon>Tracheophyta</taxon>
        <taxon>Spermatophyta</taxon>
        <taxon>Magnoliopsida</taxon>
        <taxon>eudicotyledons</taxon>
        <taxon>Gunneridae</taxon>
        <taxon>Pentapetalae</taxon>
        <taxon>rosids</taxon>
        <taxon>fabids</taxon>
        <taxon>Fabales</taxon>
        <taxon>Fabaceae</taxon>
        <taxon>Papilionoideae</taxon>
        <taxon>50 kb inversion clade</taxon>
        <taxon>NPAAA clade</taxon>
        <taxon>indigoferoid/millettioid clade</taxon>
        <taxon>Phaseoleae</taxon>
        <taxon>Flemingia</taxon>
    </lineage>
</organism>
<dbReference type="AlphaFoldDB" id="A0ABD1NC21"/>
<name>A0ABD1NC21_9FABA</name>
<dbReference type="EMBL" id="JBGMDY010000002">
    <property type="protein sequence ID" value="KAL2345651.1"/>
    <property type="molecule type" value="Genomic_DNA"/>
</dbReference>
<reference evidence="1 2" key="1">
    <citation type="submission" date="2024-08" db="EMBL/GenBank/DDBJ databases">
        <title>Insights into the chromosomal genome structure of Flemingia macrophylla.</title>
        <authorList>
            <person name="Ding Y."/>
            <person name="Zhao Y."/>
            <person name="Bi W."/>
            <person name="Wu M."/>
            <person name="Zhao G."/>
            <person name="Gong Y."/>
            <person name="Li W."/>
            <person name="Zhang P."/>
        </authorList>
    </citation>
    <scope>NUCLEOTIDE SEQUENCE [LARGE SCALE GENOMIC DNA]</scope>
    <source>
        <strain evidence="1">DYQJB</strain>
        <tissue evidence="1">Leaf</tissue>
    </source>
</reference>
<sequence length="129" mass="14635">MNRWVSATVKLPDNIPASRQHSSNSHSYPVGPQVPKLPRRRPLCHRLPQLADSETRREYHGLLRVCGFRHWAHDSGLAVSEAGEIGARWLRGELRWGEGVSFCKNLKTLRVQSNRVIDGNLGLEKHLGR</sequence>
<evidence type="ECO:0000313" key="2">
    <source>
        <dbReference type="Proteomes" id="UP001603857"/>
    </source>
</evidence>
<keyword evidence="2" id="KW-1185">Reference proteome</keyword>
<protein>
    <submittedName>
        <fullName evidence="1">Uncharacterized protein</fullName>
    </submittedName>
</protein>
<dbReference type="Proteomes" id="UP001603857">
    <property type="component" value="Unassembled WGS sequence"/>
</dbReference>
<gene>
    <name evidence="1" type="ORF">Fmac_006936</name>
</gene>
<accession>A0ABD1NC21</accession>
<proteinExistence type="predicted"/>
<comment type="caution">
    <text evidence="1">The sequence shown here is derived from an EMBL/GenBank/DDBJ whole genome shotgun (WGS) entry which is preliminary data.</text>
</comment>